<dbReference type="AlphaFoldDB" id="A0A177E5L0"/>
<dbReference type="NCBIfam" id="TIGR00075">
    <property type="entry name" value="hypD"/>
    <property type="match status" value="1"/>
</dbReference>
<dbReference type="PIRSF" id="PIRSF005622">
    <property type="entry name" value="Hydrgn_mat_hypD"/>
    <property type="match status" value="1"/>
</dbReference>
<keyword evidence="2" id="KW-0479">Metal-binding</keyword>
<dbReference type="STRING" id="1795632.TH606_10430"/>
<name>A0A177E5L0_9BACT</name>
<dbReference type="PANTHER" id="PTHR30149">
    <property type="entry name" value="HYDROGENASE PROTEIN ASSEMBLY PROTEIN HYPD"/>
    <property type="match status" value="1"/>
</dbReference>
<dbReference type="Pfam" id="PF01924">
    <property type="entry name" value="HypD"/>
    <property type="match status" value="1"/>
</dbReference>
<evidence type="ECO:0000256" key="3">
    <source>
        <dbReference type="ARBA" id="ARBA00023004"/>
    </source>
</evidence>
<gene>
    <name evidence="4" type="ORF">TH606_10430</name>
</gene>
<dbReference type="InterPro" id="IPR042243">
    <property type="entry name" value="HypD_1"/>
</dbReference>
<evidence type="ECO:0000256" key="1">
    <source>
        <dbReference type="ARBA" id="ARBA00007888"/>
    </source>
</evidence>
<dbReference type="RefSeq" id="WP_068543776.1">
    <property type="nucleotide sequence ID" value="NZ_LSFI01000065.1"/>
</dbReference>
<evidence type="ECO:0000313" key="4">
    <source>
        <dbReference type="EMBL" id="OAG26781.1"/>
    </source>
</evidence>
<protein>
    <submittedName>
        <fullName evidence="4">Hydrogenase formation protein HypD</fullName>
    </submittedName>
</protein>
<dbReference type="PANTHER" id="PTHR30149:SF0">
    <property type="entry name" value="HYDROGENASE MATURATION FACTOR HYPD"/>
    <property type="match status" value="1"/>
</dbReference>
<evidence type="ECO:0000313" key="5">
    <source>
        <dbReference type="Proteomes" id="UP000076964"/>
    </source>
</evidence>
<comment type="similarity">
    <text evidence="1">Belongs to the HypD family.</text>
</comment>
<organism evidence="4 5">
    <name type="scientific">Thermodesulfatator autotrophicus</name>
    <dbReference type="NCBI Taxonomy" id="1795632"/>
    <lineage>
        <taxon>Bacteria</taxon>
        <taxon>Pseudomonadati</taxon>
        <taxon>Thermodesulfobacteriota</taxon>
        <taxon>Thermodesulfobacteria</taxon>
        <taxon>Thermodesulfobacteriales</taxon>
        <taxon>Thermodesulfatatoraceae</taxon>
        <taxon>Thermodesulfatator</taxon>
    </lineage>
</organism>
<dbReference type="GO" id="GO:0051539">
    <property type="term" value="F:4 iron, 4 sulfur cluster binding"/>
    <property type="evidence" value="ECO:0007669"/>
    <property type="project" value="TreeGrafter"/>
</dbReference>
<dbReference type="Proteomes" id="UP000076964">
    <property type="component" value="Unassembled WGS sequence"/>
</dbReference>
<keyword evidence="3" id="KW-0408">Iron</keyword>
<dbReference type="GO" id="GO:0070025">
    <property type="term" value="F:carbon monoxide binding"/>
    <property type="evidence" value="ECO:0007669"/>
    <property type="project" value="TreeGrafter"/>
</dbReference>
<dbReference type="OrthoDB" id="9770424at2"/>
<evidence type="ECO:0000256" key="2">
    <source>
        <dbReference type="ARBA" id="ARBA00022723"/>
    </source>
</evidence>
<comment type="caution">
    <text evidence="4">The sequence shown here is derived from an EMBL/GenBank/DDBJ whole genome shotgun (WGS) entry which is preliminary data.</text>
</comment>
<dbReference type="InterPro" id="IPR042244">
    <property type="entry name" value="HypD_2_sf"/>
</dbReference>
<dbReference type="EMBL" id="LSFI01000065">
    <property type="protein sequence ID" value="OAG26781.1"/>
    <property type="molecule type" value="Genomic_DNA"/>
</dbReference>
<reference evidence="4 5" key="1">
    <citation type="submission" date="2016-02" db="EMBL/GenBank/DDBJ databases">
        <title>Draft genome sequence of Thermodesulfatator sp. S606.</title>
        <authorList>
            <person name="Lai Q."/>
            <person name="Cao J."/>
            <person name="Dupont S."/>
            <person name="Shao Z."/>
            <person name="Jebbar M."/>
            <person name="Alain K."/>
        </authorList>
    </citation>
    <scope>NUCLEOTIDE SEQUENCE [LARGE SCALE GENOMIC DNA]</scope>
    <source>
        <strain evidence="4 5">S606</strain>
    </source>
</reference>
<dbReference type="GO" id="GO:0051604">
    <property type="term" value="P:protein maturation"/>
    <property type="evidence" value="ECO:0007669"/>
    <property type="project" value="TreeGrafter"/>
</dbReference>
<keyword evidence="5" id="KW-1185">Reference proteome</keyword>
<dbReference type="InterPro" id="IPR002780">
    <property type="entry name" value="Hyd_form_HypD"/>
</dbReference>
<dbReference type="Gene3D" id="3.40.50.11740">
    <property type="entry name" value="HypD, alpha/beta domain 2"/>
    <property type="match status" value="2"/>
</dbReference>
<accession>A0A177E5L0</accession>
<sequence length="351" mass="38127">MTSLKEIARRIEELLPRPVRLMEVCGTHTVNIFRYGLRSLFPEKLTLISGPGCPVCVTPQEEIDYLISVAQRDDVILATFGDMIRVPGSTGSLKEARARGANVKIIYSPLDAVKLARENPSHKVVLAAVGFETTAPTVAIAVLEAYKEKLPNFLVAVSHRTMPEAMRTLLGSGELALDGLILPGHVSTITGAGYFEFVAKEFGLPAVVAGFEAQQIMRGIYLLAKQIAEGRQEVEIAYREAVTWEGNPMGKNLIKQVFEPCDVTWRGLGLIPKSGLRLKEKFAAFDARKNLPVELPPAKETPGCLCGEIICGRATPPECKLFAKACTPEAPKGPCMVSSEGTCAAWYAYGH</sequence>
<proteinExistence type="inferred from homology"/>
<dbReference type="GO" id="GO:0005506">
    <property type="term" value="F:iron ion binding"/>
    <property type="evidence" value="ECO:0007669"/>
    <property type="project" value="TreeGrafter"/>
</dbReference>
<dbReference type="Gene3D" id="6.10.20.100">
    <property type="match status" value="1"/>
</dbReference>